<dbReference type="Gene3D" id="1.10.3720.10">
    <property type="entry name" value="MetI-like"/>
    <property type="match status" value="1"/>
</dbReference>
<keyword evidence="4 7" id="KW-0812">Transmembrane</keyword>
<dbReference type="EMBL" id="BOOF01000040">
    <property type="protein sequence ID" value="GIH65377.1"/>
    <property type="molecule type" value="Genomic_DNA"/>
</dbReference>
<feature type="signal peptide" evidence="8">
    <location>
        <begin position="1"/>
        <end position="21"/>
    </location>
</feature>
<evidence type="ECO:0000256" key="8">
    <source>
        <dbReference type="SAM" id="SignalP"/>
    </source>
</evidence>
<feature type="transmembrane region" description="Helical" evidence="7">
    <location>
        <begin position="236"/>
        <end position="258"/>
    </location>
</feature>
<evidence type="ECO:0000313" key="11">
    <source>
        <dbReference type="Proteomes" id="UP000660454"/>
    </source>
</evidence>
<feature type="chain" id="PRO_5046180974" evidence="8">
    <location>
        <begin position="22"/>
        <end position="268"/>
    </location>
</feature>
<sequence length="268" mass="27029">MTFVRRLGVVPSALVLLAATAAALAPALFSPADPLRGDLTQRLLPPGATHPFGTDELGRDVFARVVHGSAPSLQAAVIAVGVAVLAGSVIGLVAGTARGRLDGLVMRAVEVLLAVPSFLLILVVVAVLGPGTREVALAVGVSAAAVFSRVMRAEVVRVRGSGYVEAAAVCGTGRATVLLTHVLPNAAGPVAALATLELGNAVLTVAAVSFLGFGAPPPAPEWGSLVAAGRPFLASAWWLTTVPGLVIAAVALAVNHLGHVLRTRSETR</sequence>
<dbReference type="PANTHER" id="PTHR43386:SF1">
    <property type="entry name" value="D,D-DIPEPTIDE TRANSPORT SYSTEM PERMEASE PROTEIN DDPC-RELATED"/>
    <property type="match status" value="1"/>
</dbReference>
<comment type="similarity">
    <text evidence="7">Belongs to the binding-protein-dependent transport system permease family.</text>
</comment>
<evidence type="ECO:0000256" key="6">
    <source>
        <dbReference type="ARBA" id="ARBA00023136"/>
    </source>
</evidence>
<dbReference type="InterPro" id="IPR000515">
    <property type="entry name" value="MetI-like"/>
</dbReference>
<reference evidence="10 11" key="1">
    <citation type="submission" date="2021-01" db="EMBL/GenBank/DDBJ databases">
        <title>Whole genome shotgun sequence of Microbispora siamensis NBRC 104113.</title>
        <authorList>
            <person name="Komaki H."/>
            <person name="Tamura T."/>
        </authorList>
    </citation>
    <scope>NUCLEOTIDE SEQUENCE [LARGE SCALE GENOMIC DNA]</scope>
    <source>
        <strain evidence="10 11">NBRC 104113</strain>
    </source>
</reference>
<dbReference type="PANTHER" id="PTHR43386">
    <property type="entry name" value="OLIGOPEPTIDE TRANSPORT SYSTEM PERMEASE PROTEIN APPC"/>
    <property type="match status" value="1"/>
</dbReference>
<feature type="transmembrane region" description="Helical" evidence="7">
    <location>
        <begin position="75"/>
        <end position="97"/>
    </location>
</feature>
<keyword evidence="11" id="KW-1185">Reference proteome</keyword>
<keyword evidence="3" id="KW-1003">Cell membrane</keyword>
<organism evidence="10 11">
    <name type="scientific">Microbispora siamensis</name>
    <dbReference type="NCBI Taxonomy" id="564413"/>
    <lineage>
        <taxon>Bacteria</taxon>
        <taxon>Bacillati</taxon>
        <taxon>Actinomycetota</taxon>
        <taxon>Actinomycetes</taxon>
        <taxon>Streptosporangiales</taxon>
        <taxon>Streptosporangiaceae</taxon>
        <taxon>Microbispora</taxon>
    </lineage>
</organism>
<keyword evidence="5 7" id="KW-1133">Transmembrane helix</keyword>
<evidence type="ECO:0000256" key="5">
    <source>
        <dbReference type="ARBA" id="ARBA00022989"/>
    </source>
</evidence>
<dbReference type="SUPFAM" id="SSF161098">
    <property type="entry name" value="MetI-like"/>
    <property type="match status" value="1"/>
</dbReference>
<evidence type="ECO:0000256" key="4">
    <source>
        <dbReference type="ARBA" id="ARBA00022692"/>
    </source>
</evidence>
<feature type="transmembrane region" description="Helical" evidence="7">
    <location>
        <begin position="109"/>
        <end position="129"/>
    </location>
</feature>
<comment type="caution">
    <text evidence="10">The sequence shown here is derived from an EMBL/GenBank/DDBJ whole genome shotgun (WGS) entry which is preliminary data.</text>
</comment>
<dbReference type="CDD" id="cd06261">
    <property type="entry name" value="TM_PBP2"/>
    <property type="match status" value="1"/>
</dbReference>
<accession>A0ABQ4GVC6</accession>
<evidence type="ECO:0000256" key="2">
    <source>
        <dbReference type="ARBA" id="ARBA00022448"/>
    </source>
</evidence>
<protein>
    <submittedName>
        <fullName evidence="10">ABC transporter permease</fullName>
    </submittedName>
</protein>
<evidence type="ECO:0000256" key="1">
    <source>
        <dbReference type="ARBA" id="ARBA00004651"/>
    </source>
</evidence>
<evidence type="ECO:0000313" key="10">
    <source>
        <dbReference type="EMBL" id="GIH65377.1"/>
    </source>
</evidence>
<feature type="domain" description="ABC transmembrane type-1" evidence="9">
    <location>
        <begin position="69"/>
        <end position="258"/>
    </location>
</feature>
<dbReference type="Pfam" id="PF00528">
    <property type="entry name" value="BPD_transp_1"/>
    <property type="match status" value="1"/>
</dbReference>
<evidence type="ECO:0000259" key="9">
    <source>
        <dbReference type="PROSITE" id="PS50928"/>
    </source>
</evidence>
<dbReference type="InterPro" id="IPR050366">
    <property type="entry name" value="BP-dependent_transpt_permease"/>
</dbReference>
<dbReference type="InterPro" id="IPR035906">
    <property type="entry name" value="MetI-like_sf"/>
</dbReference>
<gene>
    <name evidence="10" type="ORF">Msi02_61940</name>
</gene>
<keyword evidence="2 7" id="KW-0813">Transport</keyword>
<name>A0ABQ4GVC6_9ACTN</name>
<dbReference type="Proteomes" id="UP000660454">
    <property type="component" value="Unassembled WGS sequence"/>
</dbReference>
<evidence type="ECO:0000256" key="7">
    <source>
        <dbReference type="RuleBase" id="RU363032"/>
    </source>
</evidence>
<dbReference type="RefSeq" id="WP_079315383.1">
    <property type="nucleotide sequence ID" value="NZ_BOOF01000040.1"/>
</dbReference>
<dbReference type="PROSITE" id="PS50928">
    <property type="entry name" value="ABC_TM1"/>
    <property type="match status" value="1"/>
</dbReference>
<proteinExistence type="inferred from homology"/>
<keyword evidence="6 7" id="KW-0472">Membrane</keyword>
<evidence type="ECO:0000256" key="3">
    <source>
        <dbReference type="ARBA" id="ARBA00022475"/>
    </source>
</evidence>
<comment type="subcellular location">
    <subcellularLocation>
        <location evidence="1 7">Cell membrane</location>
        <topology evidence="1 7">Multi-pass membrane protein</topology>
    </subcellularLocation>
</comment>
<keyword evidence="8" id="KW-0732">Signal</keyword>